<dbReference type="EMBL" id="AKFT01000069">
    <property type="protein sequence ID" value="EJF46252.1"/>
    <property type="molecule type" value="Genomic_DNA"/>
</dbReference>
<feature type="compositionally biased region" description="Basic and acidic residues" evidence="1">
    <location>
        <begin position="45"/>
        <end position="59"/>
    </location>
</feature>
<comment type="caution">
    <text evidence="2">The sequence shown here is derived from an EMBL/GenBank/DDBJ whole genome shotgun (WGS) entry which is preliminary data.</text>
</comment>
<evidence type="ECO:0000313" key="3">
    <source>
        <dbReference type="Proteomes" id="UP000002941"/>
    </source>
</evidence>
<dbReference type="RefSeq" id="WP_008730861.1">
    <property type="nucleotide sequence ID" value="NZ_AKFT01000069.1"/>
</dbReference>
<dbReference type="PANTHER" id="PTHR48098">
    <property type="entry name" value="ENTEROCHELIN ESTERASE-RELATED"/>
    <property type="match status" value="1"/>
</dbReference>
<feature type="compositionally biased region" description="Low complexity" evidence="1">
    <location>
        <begin position="26"/>
        <end position="43"/>
    </location>
</feature>
<dbReference type="AlphaFoldDB" id="J0NNB3"/>
<accession>J0NNB3</accession>
<feature type="non-terminal residue" evidence="2">
    <location>
        <position position="1"/>
    </location>
</feature>
<name>J0NNB3_9ACTO</name>
<proteinExistence type="predicted"/>
<evidence type="ECO:0000256" key="1">
    <source>
        <dbReference type="SAM" id="MobiDB-lite"/>
    </source>
</evidence>
<feature type="region of interest" description="Disordered" evidence="1">
    <location>
        <begin position="1"/>
        <end position="96"/>
    </location>
</feature>
<dbReference type="Pfam" id="PF00756">
    <property type="entry name" value="Esterase"/>
    <property type="match status" value="1"/>
</dbReference>
<dbReference type="InterPro" id="IPR000801">
    <property type="entry name" value="Esterase-like"/>
</dbReference>
<gene>
    <name evidence="2" type="ORF">HMPREF1318_2025</name>
</gene>
<dbReference type="eggNOG" id="COG2382">
    <property type="taxonomic scope" value="Bacteria"/>
</dbReference>
<dbReference type="PATRIC" id="fig|1125718.3.peg.1044"/>
<keyword evidence="3" id="KW-1185">Reference proteome</keyword>
<organism evidence="2 3">
    <name type="scientific">Actinomyces massiliensis F0489</name>
    <dbReference type="NCBI Taxonomy" id="1125718"/>
    <lineage>
        <taxon>Bacteria</taxon>
        <taxon>Bacillati</taxon>
        <taxon>Actinomycetota</taxon>
        <taxon>Actinomycetes</taxon>
        <taxon>Actinomycetales</taxon>
        <taxon>Actinomycetaceae</taxon>
        <taxon>Actinomyces</taxon>
    </lineage>
</organism>
<dbReference type="InterPro" id="IPR029058">
    <property type="entry name" value="AB_hydrolase_fold"/>
</dbReference>
<protein>
    <submittedName>
        <fullName evidence="2">Putative esterase</fullName>
    </submittedName>
</protein>
<evidence type="ECO:0000313" key="2">
    <source>
        <dbReference type="EMBL" id="EJF46252.1"/>
    </source>
</evidence>
<dbReference type="InterPro" id="IPR050583">
    <property type="entry name" value="Mycobacterial_A85_antigen"/>
</dbReference>
<sequence length="310" mass="32372">WEGLARPRRCGRVHEFAVPLPAPSDPSVLTALPAPTALAASSTEADSRSGDPARSRRAADATGAPSAPPATGAAGAADAPGAAGSGGGSESSENSERVWVYEPAHAPAAGPVLILFDGQVWLEQMGIVPVLDALIDSGLLPPVHVAMIDSRDQGEYRAEHVGVPGGHVDLVIDRILPLLRSRFAVSPHGADTIVSGQSYGGIASLWALALADGEIGHAIAQSPSLWRFDVAEALAACPHWLTARILSGTFEGPMLMHARDLARALSGRDVRVTPVSGGHDWAWWSVRLLIELADLLHARPNSRSDVGRES</sequence>
<feature type="compositionally biased region" description="Basic residues" evidence="1">
    <location>
        <begin position="1"/>
        <end position="11"/>
    </location>
</feature>
<dbReference type="Gene3D" id="3.40.50.1820">
    <property type="entry name" value="alpha/beta hydrolase"/>
    <property type="match status" value="1"/>
</dbReference>
<dbReference type="PANTHER" id="PTHR48098:SF3">
    <property type="entry name" value="IRON(III) ENTEROBACTIN ESTERASE"/>
    <property type="match status" value="1"/>
</dbReference>
<dbReference type="Proteomes" id="UP000002941">
    <property type="component" value="Unassembled WGS sequence"/>
</dbReference>
<dbReference type="SUPFAM" id="SSF53474">
    <property type="entry name" value="alpha/beta-Hydrolases"/>
    <property type="match status" value="1"/>
</dbReference>
<feature type="compositionally biased region" description="Low complexity" evidence="1">
    <location>
        <begin position="60"/>
        <end position="82"/>
    </location>
</feature>
<reference evidence="2 3" key="1">
    <citation type="submission" date="2012-05" db="EMBL/GenBank/DDBJ databases">
        <authorList>
            <person name="Harkins D.M."/>
            <person name="Madupu R."/>
            <person name="Durkin A.S."/>
            <person name="Torralba M."/>
            <person name="Methe B."/>
            <person name="Sutton G.G."/>
            <person name="Nelson K.E."/>
        </authorList>
    </citation>
    <scope>NUCLEOTIDE SEQUENCE [LARGE SCALE GENOMIC DNA]</scope>
    <source>
        <strain evidence="2 3">F0489</strain>
    </source>
</reference>